<sequence>MPTLSQFLFGAVLLGALLAALGIALAPAWRAWRRRGLARQPFPAAWRRVLARHVPQVRSLPVDLQLKLKQRMQVFIAEKPFIGCNGLVVTEAMRVVVAAQACLLLLGRPAGHFDNLRQVLLYPGAFLVDRVRTEAGGVLRDERQALAGESWSQGQVVLSWDDVLAGAADPVDGRNVVVHEFAHQLDQADGQSNGAPPLPPGMDGRRWARVLQAEFDMLQRQLAAGEPNLLGAYAATHPAEFFAVASEVFFEQGLQLASERPALYAELQAFYGVDPTAW</sequence>
<dbReference type="GO" id="GO:0008237">
    <property type="term" value="F:metallopeptidase activity"/>
    <property type="evidence" value="ECO:0007669"/>
    <property type="project" value="InterPro"/>
</dbReference>
<dbReference type="RefSeq" id="WP_114467520.1">
    <property type="nucleotide sequence ID" value="NZ_QPJK01000002.1"/>
</dbReference>
<evidence type="ECO:0000313" key="1">
    <source>
        <dbReference type="EMBL" id="RCW74420.1"/>
    </source>
</evidence>
<dbReference type="AlphaFoldDB" id="A0A368Y279"/>
<dbReference type="OrthoDB" id="9786424at2"/>
<dbReference type="Pfam" id="PF06167">
    <property type="entry name" value="Peptidase_M90"/>
    <property type="match status" value="1"/>
</dbReference>
<dbReference type="PANTHER" id="PTHR30164">
    <property type="entry name" value="MTFA PEPTIDASE"/>
    <property type="match status" value="1"/>
</dbReference>
<dbReference type="CDD" id="cd20169">
    <property type="entry name" value="Peptidase_M90_mtfA"/>
    <property type="match status" value="1"/>
</dbReference>
<dbReference type="GO" id="GO:0004177">
    <property type="term" value="F:aminopeptidase activity"/>
    <property type="evidence" value="ECO:0007669"/>
    <property type="project" value="TreeGrafter"/>
</dbReference>
<dbReference type="InterPro" id="IPR024079">
    <property type="entry name" value="MetalloPept_cat_dom_sf"/>
</dbReference>
<dbReference type="SUPFAM" id="SSF55486">
    <property type="entry name" value="Metalloproteases ('zincins'), catalytic domain"/>
    <property type="match status" value="1"/>
</dbReference>
<reference evidence="1 2" key="1">
    <citation type="submission" date="2018-07" db="EMBL/GenBank/DDBJ databases">
        <title>Genomic Encyclopedia of Type Strains, Phase IV (KMG-IV): sequencing the most valuable type-strain genomes for metagenomic binning, comparative biology and taxonomic classification.</title>
        <authorList>
            <person name="Goeker M."/>
        </authorList>
    </citation>
    <scope>NUCLEOTIDE SEQUENCE [LARGE SCALE GENOMIC DNA]</scope>
    <source>
        <strain evidence="1 2">DSM 21634</strain>
    </source>
</reference>
<accession>A0A368Y279</accession>
<dbReference type="Proteomes" id="UP000252884">
    <property type="component" value="Unassembled WGS sequence"/>
</dbReference>
<proteinExistence type="predicted"/>
<evidence type="ECO:0008006" key="3">
    <source>
        <dbReference type="Google" id="ProtNLM"/>
    </source>
</evidence>
<organism evidence="1 2">
    <name type="scientific">Pseudorhodoferax soli</name>
    <dbReference type="NCBI Taxonomy" id="545864"/>
    <lineage>
        <taxon>Bacteria</taxon>
        <taxon>Pseudomonadati</taxon>
        <taxon>Pseudomonadota</taxon>
        <taxon>Betaproteobacteria</taxon>
        <taxon>Burkholderiales</taxon>
        <taxon>Comamonadaceae</taxon>
    </lineage>
</organism>
<dbReference type="InterPro" id="IPR042252">
    <property type="entry name" value="MtfA_N"/>
</dbReference>
<dbReference type="GO" id="GO:0005829">
    <property type="term" value="C:cytosol"/>
    <property type="evidence" value="ECO:0007669"/>
    <property type="project" value="TreeGrafter"/>
</dbReference>
<evidence type="ECO:0000313" key="2">
    <source>
        <dbReference type="Proteomes" id="UP000252884"/>
    </source>
</evidence>
<name>A0A368Y279_9BURK</name>
<dbReference type="Gene3D" id="3.40.390.10">
    <property type="entry name" value="Collagenase (Catalytic Domain)"/>
    <property type="match status" value="1"/>
</dbReference>
<dbReference type="EMBL" id="QPJK01000002">
    <property type="protein sequence ID" value="RCW74420.1"/>
    <property type="molecule type" value="Genomic_DNA"/>
</dbReference>
<dbReference type="Gene3D" id="1.10.472.150">
    <property type="entry name" value="Glucose-regulated metallo-peptidase M90, N-terminal domain"/>
    <property type="match status" value="1"/>
</dbReference>
<gene>
    <name evidence="1" type="ORF">DES41_102743</name>
</gene>
<protein>
    <recommendedName>
        <fullName evidence="3">Zinc-dependent peptidase</fullName>
    </recommendedName>
</protein>
<dbReference type="InterPro" id="IPR010384">
    <property type="entry name" value="MtfA_fam"/>
</dbReference>
<keyword evidence="2" id="KW-1185">Reference proteome</keyword>
<comment type="caution">
    <text evidence="1">The sequence shown here is derived from an EMBL/GenBank/DDBJ whole genome shotgun (WGS) entry which is preliminary data.</text>
</comment>
<dbReference type="PANTHER" id="PTHR30164:SF2">
    <property type="entry name" value="PROTEIN MTFA"/>
    <property type="match status" value="1"/>
</dbReference>